<protein>
    <submittedName>
        <fullName evidence="8">Efflux RND transporter periplasmic adaptor subunit</fullName>
    </submittedName>
</protein>
<dbReference type="Pfam" id="PF25917">
    <property type="entry name" value="BSH_RND"/>
    <property type="match status" value="1"/>
</dbReference>
<reference evidence="9" key="1">
    <citation type="submission" date="2018-06" db="EMBL/GenBank/DDBJ databases">
        <title>Complete genome of Pseudomonas insecticola strain QZS01.</title>
        <authorList>
            <person name="Wang J."/>
            <person name="Su Q."/>
        </authorList>
    </citation>
    <scope>NUCLEOTIDE SEQUENCE [LARGE SCALE GENOMIC DNA]</scope>
    <source>
        <strain evidence="9">QZS01</strain>
    </source>
</reference>
<dbReference type="RefSeq" id="WP_127161893.1">
    <property type="nucleotide sequence ID" value="NZ_CP029822.1"/>
</dbReference>
<keyword evidence="4" id="KW-0175">Coiled coil</keyword>
<evidence type="ECO:0000259" key="7">
    <source>
        <dbReference type="Pfam" id="PF25967"/>
    </source>
</evidence>
<evidence type="ECO:0000256" key="2">
    <source>
        <dbReference type="ARBA" id="ARBA00009477"/>
    </source>
</evidence>
<dbReference type="SUPFAM" id="SSF111369">
    <property type="entry name" value="HlyD-like secretion proteins"/>
    <property type="match status" value="1"/>
</dbReference>
<dbReference type="KEGG" id="emo:DM558_02475"/>
<keyword evidence="9" id="KW-1185">Reference proteome</keyword>
<dbReference type="GO" id="GO:0019898">
    <property type="term" value="C:extrinsic component of membrane"/>
    <property type="evidence" value="ECO:0007669"/>
    <property type="project" value="InterPro"/>
</dbReference>
<evidence type="ECO:0000256" key="3">
    <source>
        <dbReference type="ARBA" id="ARBA00022448"/>
    </source>
</evidence>
<evidence type="ECO:0000256" key="1">
    <source>
        <dbReference type="ARBA" id="ARBA00004196"/>
    </source>
</evidence>
<evidence type="ECO:0000259" key="6">
    <source>
        <dbReference type="Pfam" id="PF25917"/>
    </source>
</evidence>
<dbReference type="InterPro" id="IPR058627">
    <property type="entry name" value="MdtA-like_C"/>
</dbReference>
<feature type="domain" description="Multidrug resistance protein MdtA-like C-terminal permuted SH3" evidence="7">
    <location>
        <begin position="314"/>
        <end position="371"/>
    </location>
</feature>
<comment type="subcellular location">
    <subcellularLocation>
        <location evidence="1">Cell envelope</location>
    </subcellularLocation>
</comment>
<dbReference type="InterPro" id="IPR058625">
    <property type="entry name" value="MdtA-like_BSH"/>
</dbReference>
<dbReference type="PANTHER" id="PTHR30469">
    <property type="entry name" value="MULTIDRUG RESISTANCE PROTEIN MDTA"/>
    <property type="match status" value="1"/>
</dbReference>
<dbReference type="Gene3D" id="2.40.50.100">
    <property type="match status" value="1"/>
</dbReference>
<dbReference type="GO" id="GO:1990195">
    <property type="term" value="C:macrolide transmembrane transporter complex"/>
    <property type="evidence" value="ECO:0007669"/>
    <property type="project" value="InterPro"/>
</dbReference>
<evidence type="ECO:0000256" key="4">
    <source>
        <dbReference type="ARBA" id="ARBA00023054"/>
    </source>
</evidence>
<feature type="domain" description="Multidrug resistance protein MdtA-like barrel-sandwich hybrid" evidence="6">
    <location>
        <begin position="59"/>
        <end position="213"/>
    </location>
</feature>
<sequence>MKKGIKLIFFLLLLFVLVYWCYFAFFSVSYQTFYISEPVRFGNIKRTVNASGEIGAAQLVTVGAQVSGQITKLYVKLGQHVKKGDKIADIDSVPQINALNISKAKLETYKAQLVSKEVSLHVARKKYIRERNLRKYNATSIENFETAEDTLATAQASVSDMKSQIIQTEIEVNNAETDLSYTKIIAPLDGTVVSTPIEAGQTVNSNQTTPTIVKIADLSKMEIKMQISEGDITKIKPDMDVSYYILSEPQVVYHAKLQSIDPGLLSLTKGDYNGTGDTSSAVYYYANLIVPNKNNKFRIGMTTQNTITIASADNVLIVPKVALKEGFDGVYVDVLNTDGLTVTPKKITIGLTDNINAEVLSGLQEGERVVTMMMAPPTMQTNALPE</sequence>
<dbReference type="GO" id="GO:0015562">
    <property type="term" value="F:efflux transmembrane transporter activity"/>
    <property type="evidence" value="ECO:0007669"/>
    <property type="project" value="TreeGrafter"/>
</dbReference>
<evidence type="ECO:0000313" key="9">
    <source>
        <dbReference type="Proteomes" id="UP000273143"/>
    </source>
</evidence>
<evidence type="ECO:0000313" key="8">
    <source>
        <dbReference type="EMBL" id="AZS49712.1"/>
    </source>
</evidence>
<evidence type="ECO:0000259" key="5">
    <source>
        <dbReference type="Pfam" id="PF25876"/>
    </source>
</evidence>
<dbReference type="Gene3D" id="2.40.420.20">
    <property type="match status" value="1"/>
</dbReference>
<name>A0A3S9XB97_9GAMM</name>
<dbReference type="InterPro" id="IPR006143">
    <property type="entry name" value="RND_pump_MFP"/>
</dbReference>
<proteinExistence type="inferred from homology"/>
<dbReference type="InterPro" id="IPR030190">
    <property type="entry name" value="MacA_alpha-hairpin_sf"/>
</dbReference>
<dbReference type="PANTHER" id="PTHR30469:SF33">
    <property type="entry name" value="SLR1207 PROTEIN"/>
    <property type="match status" value="1"/>
</dbReference>
<organism evidence="8 9">
    <name type="scientific">Entomomonas moraniae</name>
    <dbReference type="NCBI Taxonomy" id="2213226"/>
    <lineage>
        <taxon>Bacteria</taxon>
        <taxon>Pseudomonadati</taxon>
        <taxon>Pseudomonadota</taxon>
        <taxon>Gammaproteobacteria</taxon>
        <taxon>Pseudomonadales</taxon>
        <taxon>Pseudomonadaceae</taxon>
        <taxon>Entomomonas</taxon>
    </lineage>
</organism>
<dbReference type="GO" id="GO:0030313">
    <property type="term" value="C:cell envelope"/>
    <property type="evidence" value="ECO:0007669"/>
    <property type="project" value="UniProtKB-SubCell"/>
</dbReference>
<dbReference type="Gene3D" id="6.10.140.1990">
    <property type="match status" value="1"/>
</dbReference>
<dbReference type="EMBL" id="CP029822">
    <property type="protein sequence ID" value="AZS49712.1"/>
    <property type="molecule type" value="Genomic_DNA"/>
</dbReference>
<feature type="domain" description="Multidrug resistance protein MdtA-like alpha-helical hairpin" evidence="5">
    <location>
        <begin position="106"/>
        <end position="182"/>
    </location>
</feature>
<dbReference type="Pfam" id="PF25876">
    <property type="entry name" value="HH_MFP_RND"/>
    <property type="match status" value="1"/>
</dbReference>
<accession>A0A3S9XB97</accession>
<gene>
    <name evidence="8" type="ORF">DM558_02475</name>
</gene>
<comment type="similarity">
    <text evidence="2">Belongs to the membrane fusion protein (MFP) (TC 8.A.1) family.</text>
</comment>
<dbReference type="InterPro" id="IPR058624">
    <property type="entry name" value="MdtA-like_HH"/>
</dbReference>
<dbReference type="GO" id="GO:1990281">
    <property type="term" value="C:efflux pump complex"/>
    <property type="evidence" value="ECO:0007669"/>
    <property type="project" value="TreeGrafter"/>
</dbReference>
<dbReference type="Gene3D" id="2.40.30.170">
    <property type="match status" value="1"/>
</dbReference>
<dbReference type="Pfam" id="PF25967">
    <property type="entry name" value="RND-MFP_C"/>
    <property type="match status" value="1"/>
</dbReference>
<dbReference type="Proteomes" id="UP000273143">
    <property type="component" value="Chromosome"/>
</dbReference>
<dbReference type="AlphaFoldDB" id="A0A3S9XB97"/>
<dbReference type="NCBIfam" id="TIGR01730">
    <property type="entry name" value="RND_mfp"/>
    <property type="match status" value="1"/>
</dbReference>
<keyword evidence="3" id="KW-0813">Transport</keyword>
<dbReference type="GO" id="GO:1990961">
    <property type="term" value="P:xenobiotic detoxification by transmembrane export across the plasma membrane"/>
    <property type="evidence" value="ECO:0007669"/>
    <property type="project" value="InterPro"/>
</dbReference>